<evidence type="ECO:0000313" key="2">
    <source>
        <dbReference type="Proteomes" id="UP001145114"/>
    </source>
</evidence>
<organism evidence="1 2">
    <name type="scientific">Spiromyces aspiralis</name>
    <dbReference type="NCBI Taxonomy" id="68401"/>
    <lineage>
        <taxon>Eukaryota</taxon>
        <taxon>Fungi</taxon>
        <taxon>Fungi incertae sedis</taxon>
        <taxon>Zoopagomycota</taxon>
        <taxon>Kickxellomycotina</taxon>
        <taxon>Kickxellomycetes</taxon>
        <taxon>Kickxellales</taxon>
        <taxon>Kickxellaceae</taxon>
        <taxon>Spiromyces</taxon>
    </lineage>
</organism>
<reference evidence="1" key="1">
    <citation type="submission" date="2022-06" db="EMBL/GenBank/DDBJ databases">
        <title>Phylogenomic reconstructions and comparative analyses of Kickxellomycotina fungi.</title>
        <authorList>
            <person name="Reynolds N.K."/>
            <person name="Stajich J.E."/>
            <person name="Barry K."/>
            <person name="Grigoriev I.V."/>
            <person name="Crous P."/>
            <person name="Smith M.E."/>
        </authorList>
    </citation>
    <scope>NUCLEOTIDE SEQUENCE</scope>
    <source>
        <strain evidence="1">RSA 2271</strain>
    </source>
</reference>
<gene>
    <name evidence="1" type="primary">SLA2_1</name>
    <name evidence="1" type="ORF">EV182_004360</name>
</gene>
<sequence>ETALEELRMRYNNQHYRLRKFYFDCSNLRYLTSLITVPKLPQDPPNLFGSDDNPSSLPDRPKSVGTRDATSPASTPALTEPTLDLEAERRAAEEYERQQQEQLRQIQLQQQQAEQERLEQMRKYEEMRAQQQERERQQLEALQREQAQRQAQGRMMELEQQMLTMQGQHERDQLTIDQYNKRVQSLEEQMRQLQLMQQQSDSSKDELIRQLQAQIAQWRQKYEALAKLYSQLRQEHLELLKKFKDVNLKVNSASETMRKYEKLQSDMKSKNLELADMMRERDLAIAERHRLENSQNDEIDRLRRELEDSKDRINELSRSKGAEVSAIVAKFNDEKRDMERDLKARIQIIDDLKRQVDELKAGYARLKQTKDDEIAVLQASLDQSIVAMADLQEKTSGADEDVKERLSKIQIEHAMRLRKILDSILRSCEEKIDEGIFEVTSSATQGNTTATPEYVLAHIEKVRDSANSLTASFAGYLTNPEGDQSTVIKSAIELSSEVASLLQNAKGVTRLADDEDVVDRILSAACVSAGAGKQFFTMGQSSYMDRKLASERPGVIWNCNRDLQHRLGDLTELIESVIPKAVSTISVANTKDVSDMVEREMLAAARAIDDAASRLQALALAPRKPDLSTRQIK</sequence>
<dbReference type="Proteomes" id="UP001145114">
    <property type="component" value="Unassembled WGS sequence"/>
</dbReference>
<evidence type="ECO:0000313" key="1">
    <source>
        <dbReference type="EMBL" id="KAJ1673894.1"/>
    </source>
</evidence>
<comment type="caution">
    <text evidence="1">The sequence shown here is derived from an EMBL/GenBank/DDBJ whole genome shotgun (WGS) entry which is preliminary data.</text>
</comment>
<feature type="non-terminal residue" evidence="1">
    <location>
        <position position="1"/>
    </location>
</feature>
<keyword evidence="2" id="KW-1185">Reference proteome</keyword>
<proteinExistence type="predicted"/>
<accession>A0ACC1HHV2</accession>
<name>A0ACC1HHV2_9FUNG</name>
<dbReference type="EMBL" id="JAMZIH010006464">
    <property type="protein sequence ID" value="KAJ1673894.1"/>
    <property type="molecule type" value="Genomic_DNA"/>
</dbReference>
<feature type="non-terminal residue" evidence="1">
    <location>
        <position position="633"/>
    </location>
</feature>
<protein>
    <submittedName>
        <fullName evidence="1">Sla2 Src-like adaptor 2</fullName>
    </submittedName>
</protein>